<evidence type="ECO:0000313" key="2">
    <source>
        <dbReference type="Proteomes" id="UP001472677"/>
    </source>
</evidence>
<evidence type="ECO:0000313" key="1">
    <source>
        <dbReference type="EMBL" id="KAK8488899.1"/>
    </source>
</evidence>
<gene>
    <name evidence="1" type="ORF">V6N12_033819</name>
</gene>
<dbReference type="EMBL" id="JBBPBM010000966">
    <property type="protein sequence ID" value="KAK8488899.1"/>
    <property type="molecule type" value="Genomic_DNA"/>
</dbReference>
<sequence length="105" mass="11233">MKKSLVSLAIIVLVVFRSSCGAVSKETNSNSSIIGDGQDLEFLMDSDRTRILQSVGFKTQNSQVAGNPFANCGRGLPYGGCTPPINPNKIPENCVYQVPNRNCPG</sequence>
<accession>A0ABR2A791</accession>
<organism evidence="1 2">
    <name type="scientific">Hibiscus sabdariffa</name>
    <name type="common">roselle</name>
    <dbReference type="NCBI Taxonomy" id="183260"/>
    <lineage>
        <taxon>Eukaryota</taxon>
        <taxon>Viridiplantae</taxon>
        <taxon>Streptophyta</taxon>
        <taxon>Embryophyta</taxon>
        <taxon>Tracheophyta</taxon>
        <taxon>Spermatophyta</taxon>
        <taxon>Magnoliopsida</taxon>
        <taxon>eudicotyledons</taxon>
        <taxon>Gunneridae</taxon>
        <taxon>Pentapetalae</taxon>
        <taxon>rosids</taxon>
        <taxon>malvids</taxon>
        <taxon>Malvales</taxon>
        <taxon>Malvaceae</taxon>
        <taxon>Malvoideae</taxon>
        <taxon>Hibiscus</taxon>
    </lineage>
</organism>
<keyword evidence="2" id="KW-1185">Reference proteome</keyword>
<name>A0ABR2A791_9ROSI</name>
<comment type="caution">
    <text evidence="1">The sequence shown here is derived from an EMBL/GenBank/DDBJ whole genome shotgun (WGS) entry which is preliminary data.</text>
</comment>
<reference evidence="1 2" key="1">
    <citation type="journal article" date="2024" name="G3 (Bethesda)">
        <title>Genome assembly of Hibiscus sabdariffa L. provides insights into metabolisms of medicinal natural products.</title>
        <authorList>
            <person name="Kim T."/>
        </authorList>
    </citation>
    <scope>NUCLEOTIDE SEQUENCE [LARGE SCALE GENOMIC DNA]</scope>
    <source>
        <strain evidence="1">TK-2024</strain>
        <tissue evidence="1">Old leaves</tissue>
    </source>
</reference>
<protein>
    <submittedName>
        <fullName evidence="1">Uncharacterized protein</fullName>
    </submittedName>
</protein>
<proteinExistence type="predicted"/>
<dbReference type="Proteomes" id="UP001472677">
    <property type="component" value="Unassembled WGS sequence"/>
</dbReference>